<name>A0ABN7XNY9_GIGMA</name>
<feature type="non-terminal residue" evidence="1">
    <location>
        <position position="1"/>
    </location>
</feature>
<accession>A0ABN7XNY9</accession>
<keyword evidence="2" id="KW-1185">Reference proteome</keyword>
<evidence type="ECO:0000313" key="2">
    <source>
        <dbReference type="Proteomes" id="UP000789901"/>
    </source>
</evidence>
<dbReference type="EMBL" id="CAJVQB010166705">
    <property type="protein sequence ID" value="CAG8857048.1"/>
    <property type="molecule type" value="Genomic_DNA"/>
</dbReference>
<dbReference type="Proteomes" id="UP000789901">
    <property type="component" value="Unassembled WGS sequence"/>
</dbReference>
<gene>
    <name evidence="1" type="ORF">GMARGA_LOCUS45869</name>
</gene>
<organism evidence="1 2">
    <name type="scientific">Gigaspora margarita</name>
    <dbReference type="NCBI Taxonomy" id="4874"/>
    <lineage>
        <taxon>Eukaryota</taxon>
        <taxon>Fungi</taxon>
        <taxon>Fungi incertae sedis</taxon>
        <taxon>Mucoromycota</taxon>
        <taxon>Glomeromycotina</taxon>
        <taxon>Glomeromycetes</taxon>
        <taxon>Diversisporales</taxon>
        <taxon>Gigasporaceae</taxon>
        <taxon>Gigaspora</taxon>
    </lineage>
</organism>
<feature type="non-terminal residue" evidence="1">
    <location>
        <position position="92"/>
    </location>
</feature>
<reference evidence="1 2" key="1">
    <citation type="submission" date="2021-06" db="EMBL/GenBank/DDBJ databases">
        <authorList>
            <person name="Kallberg Y."/>
            <person name="Tangrot J."/>
            <person name="Rosling A."/>
        </authorList>
    </citation>
    <scope>NUCLEOTIDE SEQUENCE [LARGE SCALE GENOMIC DNA]</scope>
    <source>
        <strain evidence="1 2">120-4 pot B 10/14</strain>
    </source>
</reference>
<sequence>GTQDSHCFLNLGNSFSIVYGFPNKKAALQAWQHHRKNKNEALHLSELVNPSHPVFDIEQFPKHTKVIQGSFEDYQRSYGDKYAFVYVNGIPR</sequence>
<protein>
    <submittedName>
        <fullName evidence="1">16790_t:CDS:1</fullName>
    </submittedName>
</protein>
<comment type="caution">
    <text evidence="1">The sequence shown here is derived from an EMBL/GenBank/DDBJ whole genome shotgun (WGS) entry which is preliminary data.</text>
</comment>
<evidence type="ECO:0000313" key="1">
    <source>
        <dbReference type="EMBL" id="CAG8857048.1"/>
    </source>
</evidence>
<proteinExistence type="predicted"/>